<gene>
    <name evidence="1" type="ORF">LCGC14_0862560</name>
</gene>
<proteinExistence type="predicted"/>
<comment type="caution">
    <text evidence="1">The sequence shown here is derived from an EMBL/GenBank/DDBJ whole genome shotgun (WGS) entry which is preliminary data.</text>
</comment>
<reference evidence="1" key="1">
    <citation type="journal article" date="2015" name="Nature">
        <title>Complex archaea that bridge the gap between prokaryotes and eukaryotes.</title>
        <authorList>
            <person name="Spang A."/>
            <person name="Saw J.H."/>
            <person name="Jorgensen S.L."/>
            <person name="Zaremba-Niedzwiedzka K."/>
            <person name="Martijn J."/>
            <person name="Lind A.E."/>
            <person name="van Eijk R."/>
            <person name="Schleper C."/>
            <person name="Guy L."/>
            <person name="Ettema T.J."/>
        </authorList>
    </citation>
    <scope>NUCLEOTIDE SEQUENCE</scope>
</reference>
<dbReference type="EMBL" id="LAZR01002620">
    <property type="protein sequence ID" value="KKN27662.1"/>
    <property type="molecule type" value="Genomic_DNA"/>
</dbReference>
<evidence type="ECO:0000313" key="1">
    <source>
        <dbReference type="EMBL" id="KKN27662.1"/>
    </source>
</evidence>
<name>A0A0F9PSH8_9ZZZZ</name>
<feature type="non-terminal residue" evidence="1">
    <location>
        <position position="1"/>
    </location>
</feature>
<accession>A0A0F9PSH8</accession>
<sequence>QNANKNENFIFIKFLHVLTQKYPNFDYIFLSTSPFLIKDEFVLNVYNIQNIQSYMDFINIQEIFENSGIKLLNLDKNGIFANNLSFINPSAPELLKINNQYIRNEGYIKSLRKDK</sequence>
<organism evidence="1">
    <name type="scientific">marine sediment metagenome</name>
    <dbReference type="NCBI Taxonomy" id="412755"/>
    <lineage>
        <taxon>unclassified sequences</taxon>
        <taxon>metagenomes</taxon>
        <taxon>ecological metagenomes</taxon>
    </lineage>
</organism>
<protein>
    <submittedName>
        <fullName evidence="1">Uncharacterized protein</fullName>
    </submittedName>
</protein>
<dbReference type="AlphaFoldDB" id="A0A0F9PSH8"/>